<reference evidence="3" key="1">
    <citation type="journal article" date="2019" name="Int. J. Syst. Evol. Microbiol.">
        <title>The Global Catalogue of Microorganisms (GCM) 10K type strain sequencing project: providing services to taxonomists for standard genome sequencing and annotation.</title>
        <authorList>
            <consortium name="The Broad Institute Genomics Platform"/>
            <consortium name="The Broad Institute Genome Sequencing Center for Infectious Disease"/>
            <person name="Wu L."/>
            <person name="Ma J."/>
        </authorList>
    </citation>
    <scope>NUCLEOTIDE SEQUENCE [LARGE SCALE GENOMIC DNA]</scope>
    <source>
        <strain evidence="3">CGMCC 4.7237</strain>
    </source>
</reference>
<evidence type="ECO:0000256" key="1">
    <source>
        <dbReference type="SAM" id="MobiDB-lite"/>
    </source>
</evidence>
<dbReference type="InterPro" id="IPR047738">
    <property type="entry name" value="SAV_2336-like_N"/>
</dbReference>
<comment type="caution">
    <text evidence="2">The sequence shown here is derived from an EMBL/GenBank/DDBJ whole genome shotgun (WGS) entry which is preliminary data.</text>
</comment>
<gene>
    <name evidence="2" type="ORF">ACFO3J_03770</name>
</gene>
<protein>
    <submittedName>
        <fullName evidence="2">SAV_2336 N-terminal domain-related protein</fullName>
    </submittedName>
</protein>
<evidence type="ECO:0000313" key="2">
    <source>
        <dbReference type="EMBL" id="MFC4030586.1"/>
    </source>
</evidence>
<dbReference type="EMBL" id="JBHSBB010000005">
    <property type="protein sequence ID" value="MFC4030586.1"/>
    <property type="molecule type" value="Genomic_DNA"/>
</dbReference>
<sequence>MAHPDGVPGRESDGALRKALAGLLGAAGDGEWSADGIADVLWLVRVTGLAAPPTGRTEPDPVAQRSDAEPGPKSSASASRTGGAQGSRAEAGKARRDRSSSDSRVRLFPPGEEPAASGTGGHVVRVAQPAALADALRLSRALRPLRQTVPVAGDAVLDEEATAHATGDAGGRLVPVWRPATGRRFSVDLVVDSGATMGVWHRLATELCTVLERHGAFSAVRCWSLDTDHTVPRLTPFRHRPAGLAPGGTPRWSRPLEDATGRAVLLVLTDGVGPAWYGDELPDFLAGVAGERPAAALQVLPRRLWHRTALRSVPVELRVPDPARPVAEVRTDAMRQLGLPGGQPPHDMRWLPVMEVDGSWLAPWAGLVAGRVPGWSAMLAAPLRGLPRPVGPDEGEAPPTDPAVLVARFRSGCSPAAFRLACHLAAAPLSLPVMLLVQRATMPESRQTDLAELFVSGLLRRLSDPGTASDPDDVIYDFAPGVRGELLAELTRTESLYVLEDVLAKVSGRVARTFGGTLDFRALAVLVEGSAPGLGGFPGRRLPAASLHFAEVAAAVLGGAGGRHRTLARLLAEAAAPAPAPATAPLPRLVRRPESAAGRAGEVVRAPARDTMSLRRARDRILAAARSRDGVRFDVVADSGCGKTLLLDEVASELREEGWLVLFITASAPRYGRGHDMAGEERAMADHAACRYLIDALAADVHRAWDPGDGEPPLVSEEVGRDWESAVLTARDAGTPDITLTITVPNPSDGVHLDDVGNVRGGAGGLAAGLRLGEMQRQLAGVLDAIARSRPLAILVDDTHQVLGTPVGGWLMRVLRGLPTAAVVHARRPEPDPGDLPAGTRRVVLGLLPRGETVDYVTRRLVDGGWSEGPARACAEEIASVTKGHPIGMVTCCEILLGSVPADTPVGVARERLLGGDAGWGSRGGFEAVRTFVQDHAERVLGRPVPLFDLLTVLRRCTPTILEALLAEHGVSAEESTRLYDWLHRSDLTTPFDDDVNEGWRLHDYLRENLARAFRDERPEEYAEQHAAVERHYRVHMNFENEPDELSPHAAGARFEDPDWQRDSYEWLHHASHMPRREFDTSKRAMIRLFFEAFFWWDTEVPSSYCGRLVANYRSLPADLDLRWVEWLDAFRLNYVAGRVNQRPGADGERWDRAASALEAVTGYLGIRRGRVPEDPDLRRLYILLNIFRGDASWCAGGGTETDRGRAAALYRAAADACTRDEERWIGNWASWLEADLYASTEPHVARGLLTGIEERMTEEEDNELPIRVARTFGDIAWAEGDLRAAFDCYARSVLRGYVYHTRQEVYGQYPSRYTVSLYDTARRWIPHRAEEASRAGRGNETAAAQGRVRALFAPYWAHCGIEPDNAFGLPDGPAESDLGRDRTEFAATVDWVMLHLRDELEAPLTQPLPDPGE</sequence>
<feature type="compositionally biased region" description="Basic and acidic residues" evidence="1">
    <location>
        <begin position="90"/>
        <end position="105"/>
    </location>
</feature>
<accession>A0ABV8HJY5</accession>
<dbReference type="Proteomes" id="UP001595765">
    <property type="component" value="Unassembled WGS sequence"/>
</dbReference>
<dbReference type="SUPFAM" id="SSF52540">
    <property type="entry name" value="P-loop containing nucleoside triphosphate hydrolases"/>
    <property type="match status" value="1"/>
</dbReference>
<proteinExistence type="predicted"/>
<name>A0ABV8HJY5_9ACTN</name>
<dbReference type="NCBIfam" id="NF041121">
    <property type="entry name" value="SAV_2336_NTERM"/>
    <property type="match status" value="1"/>
</dbReference>
<keyword evidence="3" id="KW-1185">Reference proteome</keyword>
<dbReference type="InterPro" id="IPR027417">
    <property type="entry name" value="P-loop_NTPase"/>
</dbReference>
<evidence type="ECO:0000313" key="3">
    <source>
        <dbReference type="Proteomes" id="UP001595765"/>
    </source>
</evidence>
<dbReference type="RefSeq" id="WP_386426120.1">
    <property type="nucleotide sequence ID" value="NZ_JBHSBB010000005.1"/>
</dbReference>
<organism evidence="2 3">
    <name type="scientific">Streptomyces polygonati</name>
    <dbReference type="NCBI Taxonomy" id="1617087"/>
    <lineage>
        <taxon>Bacteria</taxon>
        <taxon>Bacillati</taxon>
        <taxon>Actinomycetota</taxon>
        <taxon>Actinomycetes</taxon>
        <taxon>Kitasatosporales</taxon>
        <taxon>Streptomycetaceae</taxon>
        <taxon>Streptomyces</taxon>
    </lineage>
</organism>
<feature type="region of interest" description="Disordered" evidence="1">
    <location>
        <begin position="50"/>
        <end position="122"/>
    </location>
</feature>